<evidence type="ECO:0000256" key="1">
    <source>
        <dbReference type="ARBA" id="ARBA00006817"/>
    </source>
</evidence>
<gene>
    <name evidence="3" type="ORF">FGIG_12551</name>
</gene>
<dbReference type="Pfam" id="PF09229">
    <property type="entry name" value="Aha1_N"/>
    <property type="match status" value="1"/>
</dbReference>
<organism evidence="3 4">
    <name type="scientific">Fasciola gigantica</name>
    <name type="common">Giant liver fluke</name>
    <dbReference type="NCBI Taxonomy" id="46835"/>
    <lineage>
        <taxon>Eukaryota</taxon>
        <taxon>Metazoa</taxon>
        <taxon>Spiralia</taxon>
        <taxon>Lophotrochozoa</taxon>
        <taxon>Platyhelminthes</taxon>
        <taxon>Trematoda</taxon>
        <taxon>Digenea</taxon>
        <taxon>Plagiorchiida</taxon>
        <taxon>Echinostomata</taxon>
        <taxon>Echinostomatoidea</taxon>
        <taxon>Fasciolidae</taxon>
        <taxon>Fasciola</taxon>
    </lineage>
</organism>
<dbReference type="Gene3D" id="3.15.10.20">
    <property type="entry name" value="Activator of Hsp90 ATPase Aha1, N-terminal domain"/>
    <property type="match status" value="1"/>
</dbReference>
<keyword evidence="4" id="KW-1185">Reference proteome</keyword>
<dbReference type="GO" id="GO:0001671">
    <property type="term" value="F:ATPase activator activity"/>
    <property type="evidence" value="ECO:0007669"/>
    <property type="project" value="InterPro"/>
</dbReference>
<protein>
    <submittedName>
        <fullName evidence="3">Activator of 90 kDa heat shock protein ATPase 1</fullName>
    </submittedName>
</protein>
<dbReference type="Proteomes" id="UP000316759">
    <property type="component" value="Unassembled WGS sequence"/>
</dbReference>
<keyword evidence="3" id="KW-0346">Stress response</keyword>
<evidence type="ECO:0000259" key="2">
    <source>
        <dbReference type="Pfam" id="PF09229"/>
    </source>
</evidence>
<evidence type="ECO:0000313" key="4">
    <source>
        <dbReference type="Proteomes" id="UP000316759"/>
    </source>
</evidence>
<dbReference type="SUPFAM" id="SSF103111">
    <property type="entry name" value="Activator of Hsp90 ATPase, Aha1"/>
    <property type="match status" value="1"/>
</dbReference>
<dbReference type="AlphaFoldDB" id="A0A504YRN5"/>
<comment type="caution">
    <text evidence="3">The sequence shown here is derived from an EMBL/GenBank/DDBJ whole genome shotgun (WGS) entry which is preliminary data.</text>
</comment>
<dbReference type="OrthoDB" id="567237at2759"/>
<dbReference type="STRING" id="46835.A0A504YRN5"/>
<sequence length="218" mass="24333">CFGTHLIIFFHGFVSGQRKNGDNKTKFRGKLEVMNLSEEYSIDELDILISCTSSTADGDAVRKFMQTDGVRGIQGKLAEYLKTLKEEYSQNLILPTKGGTNLNQSQVPTKQPAEILNQINQTTMSDGQISRKPKDLSTKQLTLTEEFFCTPDDLYKVLTTKEVSSKCLYCFWSVSLTHSVFLYTSFVLCMHATKFSAVLFGEFGGIGCSPGMDMLLKV</sequence>
<accession>A0A504YRN5</accession>
<dbReference type="GO" id="GO:0051087">
    <property type="term" value="F:protein-folding chaperone binding"/>
    <property type="evidence" value="ECO:0007669"/>
    <property type="project" value="InterPro"/>
</dbReference>
<proteinExistence type="inferred from homology"/>
<evidence type="ECO:0000313" key="3">
    <source>
        <dbReference type="EMBL" id="TPP60488.1"/>
    </source>
</evidence>
<feature type="domain" description="Activator of Hsp90 ATPase AHSA1-like N-terminal" evidence="2">
    <location>
        <begin position="21"/>
        <end position="87"/>
    </location>
</feature>
<dbReference type="InterPro" id="IPR036338">
    <property type="entry name" value="Aha1"/>
</dbReference>
<dbReference type="InterPro" id="IPR015310">
    <property type="entry name" value="AHSA1-like_N"/>
</dbReference>
<dbReference type="EMBL" id="SUNJ01009376">
    <property type="protein sequence ID" value="TPP60488.1"/>
    <property type="molecule type" value="Genomic_DNA"/>
</dbReference>
<feature type="non-terminal residue" evidence="3">
    <location>
        <position position="1"/>
    </location>
</feature>
<reference evidence="3 4" key="1">
    <citation type="submission" date="2019-04" db="EMBL/GenBank/DDBJ databases">
        <title>Annotation for the trematode Fasciola gigantica.</title>
        <authorList>
            <person name="Choi Y.-J."/>
        </authorList>
    </citation>
    <scope>NUCLEOTIDE SEQUENCE [LARGE SCALE GENOMIC DNA]</scope>
    <source>
        <strain evidence="3">Uganda_cow_1</strain>
    </source>
</reference>
<name>A0A504YRN5_FASGI</name>
<comment type="similarity">
    <text evidence="1">Belongs to the AHA1 family.</text>
</comment>